<dbReference type="GO" id="GO:0019319">
    <property type="term" value="P:hexose biosynthetic process"/>
    <property type="evidence" value="ECO:0007669"/>
    <property type="project" value="TreeGrafter"/>
</dbReference>
<gene>
    <name evidence="2" type="ORF">FSP39_000064</name>
</gene>
<protein>
    <recommendedName>
        <fullName evidence="1">Sulfotransferase domain-containing protein</fullName>
    </recommendedName>
</protein>
<evidence type="ECO:0000313" key="3">
    <source>
        <dbReference type="Proteomes" id="UP001186944"/>
    </source>
</evidence>
<dbReference type="SUPFAM" id="SSF52540">
    <property type="entry name" value="P-loop containing nucleoside triphosphate hydrolases"/>
    <property type="match status" value="1"/>
</dbReference>
<evidence type="ECO:0000259" key="1">
    <source>
        <dbReference type="Pfam" id="PF00685"/>
    </source>
</evidence>
<proteinExistence type="predicted"/>
<dbReference type="PANTHER" id="PTHR15723">
    <property type="entry name" value="CARBOHYDRATE SULFOTRANSFERASE 15"/>
    <property type="match status" value="1"/>
</dbReference>
<dbReference type="EMBL" id="VSWD01000010">
    <property type="protein sequence ID" value="KAK3089005.1"/>
    <property type="molecule type" value="Genomic_DNA"/>
</dbReference>
<name>A0AA89BN29_PINIB</name>
<dbReference type="InterPro" id="IPR000863">
    <property type="entry name" value="Sulfotransferase_dom"/>
</dbReference>
<dbReference type="InterPro" id="IPR052654">
    <property type="entry name" value="CS_Sulfotransferase"/>
</dbReference>
<evidence type="ECO:0000313" key="2">
    <source>
        <dbReference type="EMBL" id="KAK3089005.1"/>
    </source>
</evidence>
<reference evidence="2" key="1">
    <citation type="submission" date="2019-08" db="EMBL/GenBank/DDBJ databases">
        <title>The improved chromosome-level genome for the pearl oyster Pinctada fucata martensii using PacBio sequencing and Hi-C.</title>
        <authorList>
            <person name="Zheng Z."/>
        </authorList>
    </citation>
    <scope>NUCLEOTIDE SEQUENCE</scope>
    <source>
        <strain evidence="2">ZZ-2019</strain>
        <tissue evidence="2">Adductor muscle</tissue>
    </source>
</reference>
<dbReference type="PANTHER" id="PTHR15723:SF0">
    <property type="entry name" value="CARBOHYDRATE SULFOTRANSFERASE 15"/>
    <property type="match status" value="1"/>
</dbReference>
<dbReference type="AlphaFoldDB" id="A0AA89BN29"/>
<dbReference type="GO" id="GO:0050659">
    <property type="term" value="F:N-acetylgalactosamine 4-sulfate 6-O-sulfotransferase activity"/>
    <property type="evidence" value="ECO:0007669"/>
    <property type="project" value="TreeGrafter"/>
</dbReference>
<dbReference type="InterPro" id="IPR027417">
    <property type="entry name" value="P-loop_NTPase"/>
</dbReference>
<keyword evidence="3" id="KW-1185">Reference proteome</keyword>
<feature type="domain" description="Sulfotransferase" evidence="1">
    <location>
        <begin position="76"/>
        <end position="244"/>
    </location>
</feature>
<sequence>MWWSWRRYGFWLVKNLTKLDTFDDYLSNFDNASSAFASHLLDASDIHRQPHPYVTGDGTPMDFWDFSGWPLIPQNKGLQDPKILTPHLINHVNPNAKFVLIFREPAERLYSDYLFLGLGKPSPKAFHRKVEKSIVMFQRCKRKLSLRLCSFSRELHVTMPVRLYIGMYSTYLIEWLKVFPIQQFMFIRNEDYSKNINGTLEETFRFLDLEPLSNKTLEQIASSRRVHKTETKQKAGKMETRTRKLLKDFYAPFNRQLTAIVNDLRFLWKDVK</sequence>
<comment type="caution">
    <text evidence="2">The sequence shown here is derived from an EMBL/GenBank/DDBJ whole genome shotgun (WGS) entry which is preliminary data.</text>
</comment>
<dbReference type="Gene3D" id="3.40.50.300">
    <property type="entry name" value="P-loop containing nucleotide triphosphate hydrolases"/>
    <property type="match status" value="1"/>
</dbReference>
<organism evidence="2 3">
    <name type="scientific">Pinctada imbricata</name>
    <name type="common">Atlantic pearl-oyster</name>
    <name type="synonym">Pinctada martensii</name>
    <dbReference type="NCBI Taxonomy" id="66713"/>
    <lineage>
        <taxon>Eukaryota</taxon>
        <taxon>Metazoa</taxon>
        <taxon>Spiralia</taxon>
        <taxon>Lophotrochozoa</taxon>
        <taxon>Mollusca</taxon>
        <taxon>Bivalvia</taxon>
        <taxon>Autobranchia</taxon>
        <taxon>Pteriomorphia</taxon>
        <taxon>Pterioida</taxon>
        <taxon>Pterioidea</taxon>
        <taxon>Pteriidae</taxon>
        <taxon>Pinctada</taxon>
    </lineage>
</organism>
<dbReference type="Pfam" id="PF00685">
    <property type="entry name" value="Sulfotransfer_1"/>
    <property type="match status" value="1"/>
</dbReference>
<accession>A0AA89BN29</accession>
<dbReference type="Proteomes" id="UP001186944">
    <property type="component" value="Unassembled WGS sequence"/>
</dbReference>